<dbReference type="Gene3D" id="3.30.70.1450">
    <property type="entry name" value="Regulator of K+ conductance, C-terminal domain"/>
    <property type="match status" value="2"/>
</dbReference>
<dbReference type="Proteomes" id="UP000182521">
    <property type="component" value="Chromosome"/>
</dbReference>
<feature type="transmembrane region" description="Helical" evidence="7">
    <location>
        <begin position="131"/>
        <end position="155"/>
    </location>
</feature>
<evidence type="ECO:0000256" key="3">
    <source>
        <dbReference type="ARBA" id="ARBA00022692"/>
    </source>
</evidence>
<dbReference type="PROSITE" id="PS51202">
    <property type="entry name" value="RCK_C"/>
    <property type="match status" value="2"/>
</dbReference>
<feature type="transmembrane region" description="Helical" evidence="7">
    <location>
        <begin position="167"/>
        <end position="189"/>
    </location>
</feature>
<dbReference type="InterPro" id="IPR006037">
    <property type="entry name" value="RCK_C"/>
</dbReference>
<evidence type="ECO:0000313" key="9">
    <source>
        <dbReference type="EMBL" id="APC96699.1"/>
    </source>
</evidence>
<keyword evidence="10" id="KW-1185">Reference proteome</keyword>
<protein>
    <submittedName>
        <fullName evidence="9">Citrate transporter family protein</fullName>
    </submittedName>
</protein>
<organism evidence="9 10">
    <name type="scientific">Francisella frigiditurris</name>
    <dbReference type="NCBI Taxonomy" id="1542390"/>
    <lineage>
        <taxon>Bacteria</taxon>
        <taxon>Pseudomonadati</taxon>
        <taxon>Pseudomonadota</taxon>
        <taxon>Gammaproteobacteria</taxon>
        <taxon>Thiotrichales</taxon>
        <taxon>Francisellaceae</taxon>
        <taxon>Francisella</taxon>
    </lineage>
</organism>
<comment type="subcellular location">
    <subcellularLocation>
        <location evidence="1">Membrane</location>
        <topology evidence="1">Multi-pass membrane protein</topology>
    </subcellularLocation>
</comment>
<accession>A0A1J0KSM6</accession>
<feature type="transmembrane region" description="Helical" evidence="7">
    <location>
        <begin position="555"/>
        <end position="575"/>
    </location>
</feature>
<keyword evidence="6 7" id="KW-0472">Membrane</keyword>
<dbReference type="Pfam" id="PF03600">
    <property type="entry name" value="CitMHS"/>
    <property type="match status" value="1"/>
</dbReference>
<reference evidence="10" key="1">
    <citation type="submission" date="2014-10" db="EMBL/GenBank/DDBJ databases">
        <authorList>
            <person name="Kuske C.R."/>
            <person name="Challacombe J.F."/>
            <person name="Daligault H.E."/>
            <person name="Davenport K.W."/>
            <person name="Johnson S.L."/>
            <person name="Siddaramappa S."/>
            <person name="Petersen J.M."/>
        </authorList>
    </citation>
    <scope>NUCLEOTIDE SEQUENCE [LARGE SCALE GENOMIC DNA]</scope>
    <source>
        <strain evidence="10">CA97-1460</strain>
    </source>
</reference>
<keyword evidence="5 7" id="KW-1133">Transmembrane helix</keyword>
<gene>
    <name evidence="9" type="ORF">KX01_675</name>
</gene>
<dbReference type="GO" id="GO:0008324">
    <property type="term" value="F:monoatomic cation transmembrane transporter activity"/>
    <property type="evidence" value="ECO:0007669"/>
    <property type="project" value="InterPro"/>
</dbReference>
<evidence type="ECO:0000256" key="6">
    <source>
        <dbReference type="ARBA" id="ARBA00023136"/>
    </source>
</evidence>
<evidence type="ECO:0000256" key="4">
    <source>
        <dbReference type="ARBA" id="ARBA00022737"/>
    </source>
</evidence>
<feature type="transmembrane region" description="Helical" evidence="7">
    <location>
        <begin position="27"/>
        <end position="44"/>
    </location>
</feature>
<proteinExistence type="predicted"/>
<dbReference type="RefSeq" id="WP_071663641.1">
    <property type="nucleotide sequence ID" value="NZ_CP009654.1"/>
</dbReference>
<feature type="transmembrane region" description="Helical" evidence="7">
    <location>
        <begin position="95"/>
        <end position="119"/>
    </location>
</feature>
<keyword evidence="2" id="KW-0813">Transport</keyword>
<dbReference type="AlphaFoldDB" id="A0A1J0KSM6"/>
<evidence type="ECO:0000256" key="1">
    <source>
        <dbReference type="ARBA" id="ARBA00004141"/>
    </source>
</evidence>
<feature type="transmembrane region" description="Helical" evidence="7">
    <location>
        <begin position="470"/>
        <end position="503"/>
    </location>
</feature>
<evidence type="ECO:0000259" key="8">
    <source>
        <dbReference type="PROSITE" id="PS51202"/>
    </source>
</evidence>
<dbReference type="SUPFAM" id="SSF116726">
    <property type="entry name" value="TrkA C-terminal domain-like"/>
    <property type="match status" value="2"/>
</dbReference>
<feature type="domain" description="RCK C-terminal" evidence="8">
    <location>
        <begin position="195"/>
        <end position="281"/>
    </location>
</feature>
<evidence type="ECO:0000256" key="5">
    <source>
        <dbReference type="ARBA" id="ARBA00022989"/>
    </source>
</evidence>
<dbReference type="InterPro" id="IPR004680">
    <property type="entry name" value="Cit_transptr-like_dom"/>
</dbReference>
<feature type="transmembrane region" description="Helical" evidence="7">
    <location>
        <begin position="387"/>
        <end position="420"/>
    </location>
</feature>
<dbReference type="EMBL" id="CP009654">
    <property type="protein sequence ID" value="APC96699.1"/>
    <property type="molecule type" value="Genomic_DNA"/>
</dbReference>
<dbReference type="GO" id="GO:0005886">
    <property type="term" value="C:plasma membrane"/>
    <property type="evidence" value="ECO:0007669"/>
    <property type="project" value="TreeGrafter"/>
</dbReference>
<dbReference type="Pfam" id="PF02080">
    <property type="entry name" value="TrkA_C"/>
    <property type="match status" value="1"/>
</dbReference>
<sequence length="578" mass="63584">MLYSQVALFIVLTIMLVFLVKYQEKTVLVFSITMLICYLLGWYSKDDLIKNASNSGLATLVFLMLIAVALAKTSILQKLKRLLFGKNERKTLIRIIGISAISSAILNNTAVSAVLINAIKSTKLYFPSRLLLPMSFATIMGGTLTLIGTSTNLIVNSMYISEGHEGFNFFTFTPIGLVVALLGCLVLYFTSLFLPKIKSDNTKDKGYFIEVELQAGSKLEDLSVSGAGIRHLDGLTLKTIIRKDGKRIAQIRATTVLKSEDKLIFVGDISKISILSQIKDLTLHAMSKGFDNVELVEVIVKETSPLRGKSIKAINFPRNFYATVVGIKKAENSLESEINDVKVKAGDMLILATRKSTSNNKKFGKNFYLIDEDVELHNILSGWREKLTVIGFILMVGYAVITGESLFNTSFLLLALLLITGCLSLSEIRNSLPIKIWMIVTSSLCIASSMENTGLAKVIVNFSADYLQNLEPYVIFAGIFILTMLLTELITNNAAVAIMFPVASNLAQGVGIDSFPIIIGIAFAASASFLTPYGYQTNLMVFNATSYRWRDFIVVGVPVSIVYIATCILLIPIVYPFN</sequence>
<feature type="transmembrane region" description="Helical" evidence="7">
    <location>
        <begin position="515"/>
        <end position="535"/>
    </location>
</feature>
<dbReference type="KEGG" id="frc:KX01_675"/>
<evidence type="ECO:0000256" key="2">
    <source>
        <dbReference type="ARBA" id="ARBA00022448"/>
    </source>
</evidence>
<dbReference type="OrthoDB" id="9809303at2"/>
<dbReference type="GO" id="GO:0006813">
    <property type="term" value="P:potassium ion transport"/>
    <property type="evidence" value="ECO:0007669"/>
    <property type="project" value="InterPro"/>
</dbReference>
<dbReference type="InterPro" id="IPR036721">
    <property type="entry name" value="RCK_C_sf"/>
</dbReference>
<dbReference type="InterPro" id="IPR051679">
    <property type="entry name" value="DASS-Related_Transporters"/>
</dbReference>
<name>A0A1J0KSM6_9GAMM</name>
<evidence type="ECO:0000256" key="7">
    <source>
        <dbReference type="SAM" id="Phobius"/>
    </source>
</evidence>
<feature type="transmembrane region" description="Helical" evidence="7">
    <location>
        <begin position="6"/>
        <end position="22"/>
    </location>
</feature>
<feature type="domain" description="RCK C-terminal" evidence="8">
    <location>
        <begin position="283"/>
        <end position="369"/>
    </location>
</feature>
<keyword evidence="3 7" id="KW-0812">Transmembrane</keyword>
<keyword evidence="4" id="KW-0677">Repeat</keyword>
<dbReference type="PANTHER" id="PTHR43652:SF2">
    <property type="entry name" value="BASIC AMINO ACID ANTIPORTER YFCC-RELATED"/>
    <property type="match status" value="1"/>
</dbReference>
<evidence type="ECO:0000313" key="10">
    <source>
        <dbReference type="Proteomes" id="UP000182521"/>
    </source>
</evidence>
<feature type="transmembrane region" description="Helical" evidence="7">
    <location>
        <begin position="56"/>
        <end position="75"/>
    </location>
</feature>
<dbReference type="PANTHER" id="PTHR43652">
    <property type="entry name" value="BASIC AMINO ACID ANTIPORTER YFCC-RELATED"/>
    <property type="match status" value="1"/>
</dbReference>